<keyword evidence="5 9" id="KW-1133">Transmembrane helix</keyword>
<keyword evidence="12" id="KW-1185">Reference proteome</keyword>
<dbReference type="PROSITE" id="PS00216">
    <property type="entry name" value="SUGAR_TRANSPORT_1"/>
    <property type="match status" value="1"/>
</dbReference>
<feature type="transmembrane region" description="Helical" evidence="9">
    <location>
        <begin position="508"/>
        <end position="528"/>
    </location>
</feature>
<dbReference type="PRINTS" id="PR00171">
    <property type="entry name" value="SUGRTRNSPORT"/>
</dbReference>
<evidence type="ECO:0000256" key="5">
    <source>
        <dbReference type="ARBA" id="ARBA00022989"/>
    </source>
</evidence>
<evidence type="ECO:0000259" key="10">
    <source>
        <dbReference type="PROSITE" id="PS50850"/>
    </source>
</evidence>
<dbReference type="Proteomes" id="UP000037751">
    <property type="component" value="Unassembled WGS sequence"/>
</dbReference>
<feature type="transmembrane region" description="Helical" evidence="9">
    <location>
        <begin position="116"/>
        <end position="135"/>
    </location>
</feature>
<dbReference type="EMBL" id="LGAV01000005">
    <property type="protein sequence ID" value="KOS13906.1"/>
    <property type="molecule type" value="Genomic_DNA"/>
</dbReference>
<dbReference type="STRING" id="77020.A0A0M8MJT3"/>
<keyword evidence="11" id="KW-0762">Sugar transport</keyword>
<dbReference type="InterPro" id="IPR005829">
    <property type="entry name" value="Sugar_transporter_CS"/>
</dbReference>
<feature type="transmembrane region" description="Helical" evidence="9">
    <location>
        <begin position="224"/>
        <end position="244"/>
    </location>
</feature>
<dbReference type="PANTHER" id="PTHR48022:SF68">
    <property type="entry name" value="MAJOR FACILITATOR SUPERFAMILY (MFS) PROFILE DOMAIN-CONTAINING PROTEIN-RELATED"/>
    <property type="match status" value="1"/>
</dbReference>
<dbReference type="Pfam" id="PF00083">
    <property type="entry name" value="Sugar_tr"/>
    <property type="match status" value="1"/>
</dbReference>
<feature type="transmembrane region" description="Helical" evidence="9">
    <location>
        <begin position="486"/>
        <end position="502"/>
    </location>
</feature>
<feature type="transmembrane region" description="Helical" evidence="9">
    <location>
        <begin position="346"/>
        <end position="368"/>
    </location>
</feature>
<dbReference type="InterPro" id="IPR005828">
    <property type="entry name" value="MFS_sugar_transport-like"/>
</dbReference>
<sequence length="598" mass="66803">MATFGQSSSAKADNATAKDHTVYANGKSHDTFIGLSGSRLNIMIAVTAGVGFTLFGYDQGVMGSLLTLPSFLQQFPTMNGATHPTLQGATVGIYEIGCFAGAVSCLIWGNAFGRRAMIWIGSIFMAVGTIIQCIGEHVAMLWVGRIITGIGNGQHTSTIPVWQSECSPPHRRGMLIMIEGSLIALGIMISYWVDFALFWADSAKGFSPLQEGYVKATSIDTVSWRFPIAFQLLLILPTFLTIWMPESPRWLLLRGREEDARKVLSALHERPRHDPIIDTLVDEINEGLALSKDVRFRDLLKQGKSHNFHRTVLGFVVQMFQQITGINLITYYAGTIFQNNMGMTDVTARILAACNGTEYFLASLVAIFTIEKFGRRKLMIFGALGQAFTMAVLTGLLSRTALQWDPKPIDEEMCSFYRQGRINESIWCEQVPGKARRDGYAVGGVVMLFVFNTFFAIGWLGMTWLYPAECTPLSIRAQANGISTSANWLFNFLVVMITPIAFANINNYTYLIFCVINLLMAPASWWIFPETAGRSLEEMDEIFARSSVWNPYDVVRIEKTFPRRYDQHGHLKLEYIEEHQHFHGVDTSLKPAPSPENI</sequence>
<feature type="transmembrane region" description="Helical" evidence="9">
    <location>
        <begin position="174"/>
        <end position="193"/>
    </location>
</feature>
<evidence type="ECO:0000256" key="4">
    <source>
        <dbReference type="ARBA" id="ARBA00022692"/>
    </source>
</evidence>
<dbReference type="OrthoDB" id="2544694at2759"/>
<feature type="transmembrane region" description="Helical" evidence="9">
    <location>
        <begin position="40"/>
        <end position="57"/>
    </location>
</feature>
<reference evidence="11 12" key="1">
    <citation type="submission" date="2015-07" db="EMBL/GenBank/DDBJ databases">
        <title>Draft Genome Sequence of Malassezia furfur CBS1878 and Malassezia pachydermatis CBS1879.</title>
        <authorList>
            <person name="Triana S."/>
            <person name="Ohm R."/>
            <person name="Gonzalez A."/>
            <person name="DeCock H."/>
            <person name="Restrepo S."/>
            <person name="Celis A."/>
        </authorList>
    </citation>
    <scope>NUCLEOTIDE SEQUENCE [LARGE SCALE GENOMIC DNA]</scope>
    <source>
        <strain evidence="11 12">CBS 1879</strain>
    </source>
</reference>
<dbReference type="InterPro" id="IPR050360">
    <property type="entry name" value="MFS_Sugar_Transporters"/>
</dbReference>
<evidence type="ECO:0000256" key="6">
    <source>
        <dbReference type="ARBA" id="ARBA00023136"/>
    </source>
</evidence>
<dbReference type="Gene3D" id="1.20.1250.20">
    <property type="entry name" value="MFS general substrate transporter like domains"/>
    <property type="match status" value="1"/>
</dbReference>
<gene>
    <name evidence="11" type="ORF">Malapachy_1875</name>
</gene>
<dbReference type="NCBIfam" id="TIGR00879">
    <property type="entry name" value="SP"/>
    <property type="match status" value="1"/>
</dbReference>
<evidence type="ECO:0000256" key="3">
    <source>
        <dbReference type="ARBA" id="ARBA00022448"/>
    </source>
</evidence>
<dbReference type="AlphaFoldDB" id="A0A0M8MJT3"/>
<dbReference type="VEuPathDB" id="FungiDB:Malapachy_1875"/>
<evidence type="ECO:0000256" key="1">
    <source>
        <dbReference type="ARBA" id="ARBA00004141"/>
    </source>
</evidence>
<evidence type="ECO:0000256" key="7">
    <source>
        <dbReference type="ARBA" id="ARBA00049119"/>
    </source>
</evidence>
<feature type="transmembrane region" description="Helical" evidence="9">
    <location>
        <begin position="311"/>
        <end position="334"/>
    </location>
</feature>
<evidence type="ECO:0000256" key="8">
    <source>
        <dbReference type="RuleBase" id="RU003346"/>
    </source>
</evidence>
<comment type="subcellular location">
    <subcellularLocation>
        <location evidence="1">Membrane</location>
        <topology evidence="1">Multi-pass membrane protein</topology>
    </subcellularLocation>
</comment>
<comment type="similarity">
    <text evidence="2 8">Belongs to the major facilitator superfamily. Sugar transporter (TC 2.A.1.1) family.</text>
</comment>
<protein>
    <submittedName>
        <fullName evidence="11">Sugar transporter stl1</fullName>
    </submittedName>
</protein>
<name>A0A0M8MJT3_9BASI</name>
<dbReference type="PROSITE" id="PS50850">
    <property type="entry name" value="MFS"/>
    <property type="match status" value="1"/>
</dbReference>
<proteinExistence type="inferred from homology"/>
<dbReference type="GeneID" id="28728246"/>
<feature type="transmembrane region" description="Helical" evidence="9">
    <location>
        <begin position="440"/>
        <end position="466"/>
    </location>
</feature>
<evidence type="ECO:0000256" key="9">
    <source>
        <dbReference type="SAM" id="Phobius"/>
    </source>
</evidence>
<evidence type="ECO:0000313" key="12">
    <source>
        <dbReference type="Proteomes" id="UP000037751"/>
    </source>
</evidence>
<dbReference type="SUPFAM" id="SSF103473">
    <property type="entry name" value="MFS general substrate transporter"/>
    <property type="match status" value="1"/>
</dbReference>
<dbReference type="InterPro" id="IPR003663">
    <property type="entry name" value="Sugar/inositol_transpt"/>
</dbReference>
<dbReference type="InterPro" id="IPR020846">
    <property type="entry name" value="MFS_dom"/>
</dbReference>
<dbReference type="RefSeq" id="XP_017991538.1">
    <property type="nucleotide sequence ID" value="XM_018136371.1"/>
</dbReference>
<organism evidence="11 12">
    <name type="scientific">Malassezia pachydermatis</name>
    <dbReference type="NCBI Taxonomy" id="77020"/>
    <lineage>
        <taxon>Eukaryota</taxon>
        <taxon>Fungi</taxon>
        <taxon>Dikarya</taxon>
        <taxon>Basidiomycota</taxon>
        <taxon>Ustilaginomycotina</taxon>
        <taxon>Malasseziomycetes</taxon>
        <taxon>Malasseziales</taxon>
        <taxon>Malasseziaceae</taxon>
        <taxon>Malassezia</taxon>
    </lineage>
</organism>
<evidence type="ECO:0000256" key="2">
    <source>
        <dbReference type="ARBA" id="ARBA00010992"/>
    </source>
</evidence>
<dbReference type="PANTHER" id="PTHR48022">
    <property type="entry name" value="PLASTIDIC GLUCOSE TRANSPORTER 4"/>
    <property type="match status" value="1"/>
</dbReference>
<evidence type="ECO:0000313" key="11">
    <source>
        <dbReference type="EMBL" id="KOS13906.1"/>
    </source>
</evidence>
<accession>A0A0M8MJT3</accession>
<dbReference type="GO" id="GO:0016020">
    <property type="term" value="C:membrane"/>
    <property type="evidence" value="ECO:0007669"/>
    <property type="project" value="UniProtKB-SubCell"/>
</dbReference>
<dbReference type="GO" id="GO:0005351">
    <property type="term" value="F:carbohydrate:proton symporter activity"/>
    <property type="evidence" value="ECO:0007669"/>
    <property type="project" value="TreeGrafter"/>
</dbReference>
<feature type="domain" description="Major facilitator superfamily (MFS) profile" evidence="10">
    <location>
        <begin position="44"/>
        <end position="532"/>
    </location>
</feature>
<feature type="transmembrane region" description="Helical" evidence="9">
    <location>
        <begin position="380"/>
        <end position="398"/>
    </location>
</feature>
<comment type="caution">
    <text evidence="11">The sequence shown here is derived from an EMBL/GenBank/DDBJ whole genome shotgun (WGS) entry which is preliminary data.</text>
</comment>
<dbReference type="InterPro" id="IPR036259">
    <property type="entry name" value="MFS_trans_sf"/>
</dbReference>
<keyword evidence="3 8" id="KW-0813">Transport</keyword>
<keyword evidence="6 9" id="KW-0472">Membrane</keyword>
<comment type="catalytic activity">
    <reaction evidence="7">
        <text>myo-inositol(out) + H(+)(out) = myo-inositol(in) + H(+)(in)</text>
        <dbReference type="Rhea" id="RHEA:60364"/>
        <dbReference type="ChEBI" id="CHEBI:15378"/>
        <dbReference type="ChEBI" id="CHEBI:17268"/>
    </reaction>
</comment>
<keyword evidence="4 9" id="KW-0812">Transmembrane</keyword>